<organism evidence="1 2">
    <name type="scientific">Solanum commersonii</name>
    <name type="common">Commerson's wild potato</name>
    <name type="synonym">Commerson's nightshade</name>
    <dbReference type="NCBI Taxonomy" id="4109"/>
    <lineage>
        <taxon>Eukaryota</taxon>
        <taxon>Viridiplantae</taxon>
        <taxon>Streptophyta</taxon>
        <taxon>Embryophyta</taxon>
        <taxon>Tracheophyta</taxon>
        <taxon>Spermatophyta</taxon>
        <taxon>Magnoliopsida</taxon>
        <taxon>eudicotyledons</taxon>
        <taxon>Gunneridae</taxon>
        <taxon>Pentapetalae</taxon>
        <taxon>asterids</taxon>
        <taxon>lamiids</taxon>
        <taxon>Solanales</taxon>
        <taxon>Solanaceae</taxon>
        <taxon>Solanoideae</taxon>
        <taxon>Solaneae</taxon>
        <taxon>Solanum</taxon>
    </lineage>
</organism>
<comment type="caution">
    <text evidence="1">The sequence shown here is derived from an EMBL/GenBank/DDBJ whole genome shotgun (WGS) entry which is preliminary data.</text>
</comment>
<protein>
    <submittedName>
        <fullName evidence="1">Uncharacterized protein</fullName>
    </submittedName>
</protein>
<sequence>MRRGLTLPLEKQTTVCAEVTDQEIIDSLGCIDKVGPVIHNDVLLAVKEFFHTGKLYRAINCTTTTLTSLFVNLQFYNHVFNTSDPQTHRFLWYVSSSKVHADKVSKGVPKKVSWVLKKAWKGGKYIEEARMNMDELGSKAKFSDRKLYMYLRGNYQKVSCRRLSCNISGPPKWTFILYLAILG</sequence>
<dbReference type="Proteomes" id="UP000824120">
    <property type="component" value="Chromosome 4"/>
</dbReference>
<keyword evidence="2" id="KW-1185">Reference proteome</keyword>
<dbReference type="EMBL" id="JACXVP010000004">
    <property type="protein sequence ID" value="KAG5611060.1"/>
    <property type="molecule type" value="Genomic_DNA"/>
</dbReference>
<dbReference type="AlphaFoldDB" id="A0A9J5ZHR4"/>
<name>A0A9J5ZHR4_SOLCO</name>
<accession>A0A9J5ZHR4</accession>
<reference evidence="1 2" key="1">
    <citation type="submission" date="2020-09" db="EMBL/GenBank/DDBJ databases">
        <title>De no assembly of potato wild relative species, Solanum commersonii.</title>
        <authorList>
            <person name="Cho K."/>
        </authorList>
    </citation>
    <scope>NUCLEOTIDE SEQUENCE [LARGE SCALE GENOMIC DNA]</scope>
    <source>
        <strain evidence="1">LZ3.2</strain>
        <tissue evidence="1">Leaf</tissue>
    </source>
</reference>
<evidence type="ECO:0000313" key="1">
    <source>
        <dbReference type="EMBL" id="KAG5611060.1"/>
    </source>
</evidence>
<gene>
    <name evidence="1" type="ORF">H5410_022341</name>
</gene>
<proteinExistence type="predicted"/>
<evidence type="ECO:0000313" key="2">
    <source>
        <dbReference type="Proteomes" id="UP000824120"/>
    </source>
</evidence>